<keyword evidence="8 15" id="KW-0227">DNA damage</keyword>
<keyword evidence="11 15" id="KW-0862">Zinc</keyword>
<dbReference type="InterPro" id="IPR014857">
    <property type="entry name" value="Nse1_RING_C4HC3-type"/>
</dbReference>
<keyword evidence="6 15" id="KW-0808">Transferase</keyword>
<gene>
    <name evidence="17" type="ORF">XYLVIOL_LOCUS3662</name>
</gene>
<accession>A0ABP1NDI6</accession>
<dbReference type="InterPro" id="IPR036388">
    <property type="entry name" value="WH-like_DNA-bd_sf"/>
</dbReference>
<dbReference type="InterPro" id="IPR013083">
    <property type="entry name" value="Znf_RING/FYVE/PHD"/>
</dbReference>
<keyword evidence="7 15" id="KW-0479">Metal-binding</keyword>
<evidence type="ECO:0000256" key="7">
    <source>
        <dbReference type="ARBA" id="ARBA00022723"/>
    </source>
</evidence>
<comment type="caution">
    <text evidence="17">The sequence shown here is derived from an EMBL/GenBank/DDBJ whole genome shotgun (WGS) entry which is preliminary data.</text>
</comment>
<dbReference type="Gene3D" id="1.10.10.10">
    <property type="entry name" value="Winged helix-like DNA-binding domain superfamily/Winged helix DNA-binding domain"/>
    <property type="match status" value="1"/>
</dbReference>
<name>A0ABP1NDI6_XYLVO</name>
<proteinExistence type="inferred from homology"/>
<evidence type="ECO:0000256" key="2">
    <source>
        <dbReference type="ARBA" id="ARBA00004123"/>
    </source>
</evidence>
<comment type="catalytic activity">
    <reaction evidence="1 15">
        <text>S-ubiquitinyl-[E2 ubiquitin-conjugating enzyme]-L-cysteine + [acceptor protein]-L-lysine = [E2 ubiquitin-conjugating enzyme]-L-cysteine + N(6)-ubiquitinyl-[acceptor protein]-L-lysine.</text>
        <dbReference type="EC" id="2.3.2.27"/>
    </reaction>
</comment>
<keyword evidence="13 15" id="KW-0234">DNA repair</keyword>
<dbReference type="Pfam" id="PF08746">
    <property type="entry name" value="zf-RING-like"/>
    <property type="match status" value="1"/>
</dbReference>
<evidence type="ECO:0000259" key="16">
    <source>
        <dbReference type="Pfam" id="PF08746"/>
    </source>
</evidence>
<evidence type="ECO:0000313" key="17">
    <source>
        <dbReference type="EMBL" id="CAL7939080.1"/>
    </source>
</evidence>
<feature type="domain" description="Non-structural maintenance of chromosomes element 1 RING C4HC3-type" evidence="16">
    <location>
        <begin position="175"/>
        <end position="215"/>
    </location>
</feature>
<comment type="similarity">
    <text evidence="3 15">Belongs to the NSE1 family.</text>
</comment>
<keyword evidence="18" id="KW-1185">Reference proteome</keyword>
<evidence type="ECO:0000256" key="8">
    <source>
        <dbReference type="ARBA" id="ARBA00022763"/>
    </source>
</evidence>
<dbReference type="PANTHER" id="PTHR20973">
    <property type="entry name" value="NON-SMC ELEMENT 1-RELATED"/>
    <property type="match status" value="1"/>
</dbReference>
<evidence type="ECO:0000256" key="12">
    <source>
        <dbReference type="ARBA" id="ARBA00023172"/>
    </source>
</evidence>
<evidence type="ECO:0000256" key="3">
    <source>
        <dbReference type="ARBA" id="ARBA00010258"/>
    </source>
</evidence>
<dbReference type="EMBL" id="CAXAJV020001289">
    <property type="protein sequence ID" value="CAL7939080.1"/>
    <property type="molecule type" value="Genomic_DNA"/>
</dbReference>
<dbReference type="Gene3D" id="3.30.40.10">
    <property type="entry name" value="Zinc/RING finger domain, C3HC4 (zinc finger)"/>
    <property type="match status" value="1"/>
</dbReference>
<keyword evidence="10 15" id="KW-0833">Ubl conjugation pathway</keyword>
<comment type="subunit">
    <text evidence="15">Component of the Smc5-Smc6 complex.</text>
</comment>
<dbReference type="EC" id="2.3.2.27" evidence="4 15"/>
<evidence type="ECO:0000256" key="5">
    <source>
        <dbReference type="ARBA" id="ARBA00019422"/>
    </source>
</evidence>
<evidence type="ECO:0000256" key="15">
    <source>
        <dbReference type="RuleBase" id="RU368018"/>
    </source>
</evidence>
<evidence type="ECO:0000313" key="18">
    <source>
        <dbReference type="Proteomes" id="UP001642520"/>
    </source>
</evidence>
<evidence type="ECO:0000256" key="1">
    <source>
        <dbReference type="ARBA" id="ARBA00000900"/>
    </source>
</evidence>
<comment type="subcellular location">
    <subcellularLocation>
        <location evidence="2 15">Nucleus</location>
    </subcellularLocation>
</comment>
<reference evidence="17 18" key="1">
    <citation type="submission" date="2024-08" db="EMBL/GenBank/DDBJ databases">
        <authorList>
            <person name="Will J Nash"/>
            <person name="Angela Man"/>
            <person name="Seanna McTaggart"/>
            <person name="Kendall Baker"/>
            <person name="Tom Barker"/>
            <person name="Leah Catchpole"/>
            <person name="Alex Durrant"/>
            <person name="Karim Gharbi"/>
            <person name="Naomi Irish"/>
            <person name="Gemy Kaithakottil"/>
            <person name="Debby Ku"/>
            <person name="Aaliyah Providence"/>
            <person name="Felix Shaw"/>
            <person name="David Swarbreck"/>
            <person name="Chris Watkins"/>
            <person name="Ann M. McCartney"/>
            <person name="Giulio Formenti"/>
            <person name="Alice Mouton"/>
            <person name="Noel Vella"/>
            <person name="Bjorn M von Reumont"/>
            <person name="Adriana Vella"/>
            <person name="Wilfried Haerty"/>
        </authorList>
    </citation>
    <scope>NUCLEOTIDE SEQUENCE [LARGE SCALE GENOMIC DNA]</scope>
</reference>
<evidence type="ECO:0000256" key="4">
    <source>
        <dbReference type="ARBA" id="ARBA00012483"/>
    </source>
</evidence>
<dbReference type="Gene3D" id="3.90.1150.220">
    <property type="match status" value="1"/>
</dbReference>
<dbReference type="Pfam" id="PF07574">
    <property type="entry name" value="SMC_Nse1"/>
    <property type="match status" value="1"/>
</dbReference>
<evidence type="ECO:0000256" key="10">
    <source>
        <dbReference type="ARBA" id="ARBA00022786"/>
    </source>
</evidence>
<evidence type="ECO:0000256" key="14">
    <source>
        <dbReference type="ARBA" id="ARBA00023242"/>
    </source>
</evidence>
<dbReference type="PANTHER" id="PTHR20973:SF0">
    <property type="entry name" value="NON-STRUCTURAL MAINTENANCE OF CHROMOSOMES ELEMENT 1 HOMOLOG"/>
    <property type="match status" value="1"/>
</dbReference>
<organism evidence="17 18">
    <name type="scientific">Xylocopa violacea</name>
    <name type="common">Violet carpenter bee</name>
    <name type="synonym">Apis violacea</name>
    <dbReference type="NCBI Taxonomy" id="135666"/>
    <lineage>
        <taxon>Eukaryota</taxon>
        <taxon>Metazoa</taxon>
        <taxon>Ecdysozoa</taxon>
        <taxon>Arthropoda</taxon>
        <taxon>Hexapoda</taxon>
        <taxon>Insecta</taxon>
        <taxon>Pterygota</taxon>
        <taxon>Neoptera</taxon>
        <taxon>Endopterygota</taxon>
        <taxon>Hymenoptera</taxon>
        <taxon>Apocrita</taxon>
        <taxon>Aculeata</taxon>
        <taxon>Apoidea</taxon>
        <taxon>Anthophila</taxon>
        <taxon>Apidae</taxon>
        <taxon>Xylocopa</taxon>
        <taxon>Xylocopa</taxon>
    </lineage>
</organism>
<sequence>MNCYSNQHKMLLQAIMYEGVLNEDKVKELVIKLFNHNNVQTIINHINDQLQPLSMLIKKVQCEITGQVYWSLVSTVLDEVTRFNTEFSKGQLAFLRMIFSEIITNIGCISSTLCLNLCLSSDVQLPKAEAEKFLDDIVNRKWLTYKDGYYYMGVRSIAELIPYFRTTYESNLCTCYLCKQVIFHGKKCDNCQALLHLYCLKRFIAVYNPPKCPNCSTVIVDIDLSDMHDDSTTVCYQK</sequence>
<keyword evidence="12 15" id="KW-0233">DNA recombination</keyword>
<keyword evidence="14 15" id="KW-0539">Nucleus</keyword>
<evidence type="ECO:0000256" key="9">
    <source>
        <dbReference type="ARBA" id="ARBA00022771"/>
    </source>
</evidence>
<keyword evidence="9 15" id="KW-0863">Zinc-finger</keyword>
<protein>
    <recommendedName>
        <fullName evidence="5 15">Non-structural maintenance of chromosomes element 1 homolog</fullName>
        <ecNumber evidence="4 15">2.3.2.27</ecNumber>
    </recommendedName>
</protein>
<evidence type="ECO:0000256" key="13">
    <source>
        <dbReference type="ARBA" id="ARBA00023204"/>
    </source>
</evidence>
<evidence type="ECO:0000256" key="11">
    <source>
        <dbReference type="ARBA" id="ARBA00022833"/>
    </source>
</evidence>
<dbReference type="InterPro" id="IPR011513">
    <property type="entry name" value="Nse1"/>
</dbReference>
<evidence type="ECO:0000256" key="6">
    <source>
        <dbReference type="ARBA" id="ARBA00022679"/>
    </source>
</evidence>
<dbReference type="Proteomes" id="UP001642520">
    <property type="component" value="Unassembled WGS sequence"/>
</dbReference>